<evidence type="ECO:0000256" key="1">
    <source>
        <dbReference type="ARBA" id="ARBA00006975"/>
    </source>
</evidence>
<dbReference type="HAMAP" id="MF_00580">
    <property type="entry name" value="CH10"/>
    <property type="match status" value="1"/>
</dbReference>
<keyword evidence="6" id="KW-1185">Reference proteome</keyword>
<dbReference type="PRINTS" id="PR00297">
    <property type="entry name" value="CHAPERONIN10"/>
</dbReference>
<comment type="similarity">
    <text evidence="1 3 4">Belongs to the GroES chaperonin family.</text>
</comment>
<gene>
    <name evidence="3" type="primary">groES</name>
    <name evidence="3" type="synonym">groS</name>
    <name evidence="5" type="ORF">SY1_23290</name>
</gene>
<protein>
    <recommendedName>
        <fullName evidence="3">Co-chaperonin GroES</fullName>
    </recommendedName>
    <alternativeName>
        <fullName evidence="3">10 kDa chaperonin</fullName>
    </alternativeName>
    <alternativeName>
        <fullName evidence="3">Chaperonin-10</fullName>
        <shortName evidence="3">Cpn10</shortName>
    </alternativeName>
</protein>
<dbReference type="InterPro" id="IPR037124">
    <property type="entry name" value="Chaperonin_GroES_sf"/>
</dbReference>
<organism evidence="5 6">
    <name type="scientific">Fretibacterium fastidiosum</name>
    <dbReference type="NCBI Taxonomy" id="651822"/>
    <lineage>
        <taxon>Bacteria</taxon>
        <taxon>Thermotogati</taxon>
        <taxon>Synergistota</taxon>
        <taxon>Synergistia</taxon>
        <taxon>Synergistales</taxon>
        <taxon>Aminobacteriaceae</taxon>
        <taxon>Fretibacterium</taxon>
    </lineage>
</organism>
<evidence type="ECO:0000256" key="4">
    <source>
        <dbReference type="RuleBase" id="RU000535"/>
    </source>
</evidence>
<evidence type="ECO:0000313" key="6">
    <source>
        <dbReference type="Proteomes" id="UP000008957"/>
    </source>
</evidence>
<comment type="subcellular location">
    <subcellularLocation>
        <location evidence="3">Cytoplasm</location>
    </subcellularLocation>
</comment>
<dbReference type="GO" id="GO:0046872">
    <property type="term" value="F:metal ion binding"/>
    <property type="evidence" value="ECO:0007669"/>
    <property type="project" value="TreeGrafter"/>
</dbReference>
<dbReference type="GO" id="GO:0005524">
    <property type="term" value="F:ATP binding"/>
    <property type="evidence" value="ECO:0007669"/>
    <property type="project" value="InterPro"/>
</dbReference>
<comment type="subunit">
    <text evidence="3">Heptamer of 7 subunits arranged in a ring. Interacts with the chaperonin GroEL.</text>
</comment>
<reference evidence="5 6" key="2">
    <citation type="submission" date="2010-03" db="EMBL/GenBank/DDBJ databases">
        <authorList>
            <person name="Pajon A."/>
        </authorList>
    </citation>
    <scope>NUCLEOTIDE SEQUENCE [LARGE SCALE GENOMIC DNA]</scope>
    <source>
        <strain evidence="5 6">SGP1</strain>
    </source>
</reference>
<name>A0AB94IZ34_9BACT</name>
<dbReference type="Pfam" id="PF00166">
    <property type="entry name" value="Cpn10"/>
    <property type="match status" value="1"/>
</dbReference>
<dbReference type="SUPFAM" id="SSF50129">
    <property type="entry name" value="GroES-like"/>
    <property type="match status" value="1"/>
</dbReference>
<dbReference type="Proteomes" id="UP000008957">
    <property type="component" value="Chromosome"/>
</dbReference>
<dbReference type="NCBIfam" id="NF001527">
    <property type="entry name" value="PRK00364.1-2"/>
    <property type="match status" value="1"/>
</dbReference>
<dbReference type="KEGG" id="sbr:SY1_23290"/>
<keyword evidence="3" id="KW-0963">Cytoplasm</keyword>
<dbReference type="Gene3D" id="2.30.33.40">
    <property type="entry name" value="GroES chaperonin"/>
    <property type="match status" value="1"/>
</dbReference>
<dbReference type="CDD" id="cd00320">
    <property type="entry name" value="cpn10"/>
    <property type="match status" value="1"/>
</dbReference>
<dbReference type="InterPro" id="IPR011032">
    <property type="entry name" value="GroES-like_sf"/>
</dbReference>
<dbReference type="RefSeq" id="WP_015557134.1">
    <property type="nucleotide sequence ID" value="NC_021038.1"/>
</dbReference>
<dbReference type="NCBIfam" id="NF001533">
    <property type="entry name" value="PRK00364.2-4"/>
    <property type="match status" value="1"/>
</dbReference>
<dbReference type="AlphaFoldDB" id="A0AB94IZ34"/>
<sequence>MNLKPLGDRIVVKVLSREEKTKGGIVLPDTAKEKPTEGEVIAVGTGKVLDNGQKLPIEVKVGDRIIFSKYAGTEVKLDGEDYVIFSERDVLAIVDKK</sequence>
<keyword evidence="2 3" id="KW-0143">Chaperone</keyword>
<proteinExistence type="inferred from homology"/>
<dbReference type="NCBIfam" id="NF001534">
    <property type="entry name" value="PRK00364.2-5"/>
    <property type="match status" value="1"/>
</dbReference>
<reference evidence="6" key="1">
    <citation type="submission" date="2010-03" db="EMBL/GenBank/DDBJ databases">
        <title>The genome sequence of Synergistetes sp. SGP1.</title>
        <authorList>
            <consortium name="metaHIT consortium -- http://www.metahit.eu/"/>
            <person name="Pajon A."/>
            <person name="Turner K."/>
            <person name="Parkhill J."/>
            <person name="Wade W."/>
            <person name="Vartoukian S."/>
        </authorList>
    </citation>
    <scope>NUCLEOTIDE SEQUENCE [LARGE SCALE GENOMIC DNA]</scope>
    <source>
        <strain evidence="6">SGP1</strain>
    </source>
</reference>
<dbReference type="GO" id="GO:0044183">
    <property type="term" value="F:protein folding chaperone"/>
    <property type="evidence" value="ECO:0007669"/>
    <property type="project" value="InterPro"/>
</dbReference>
<dbReference type="PROSITE" id="PS00681">
    <property type="entry name" value="CHAPERONINS_CPN10"/>
    <property type="match status" value="1"/>
</dbReference>
<dbReference type="EMBL" id="FP929056">
    <property type="protein sequence ID" value="CBL28988.1"/>
    <property type="molecule type" value="Genomic_DNA"/>
</dbReference>
<evidence type="ECO:0000313" key="5">
    <source>
        <dbReference type="EMBL" id="CBL28988.1"/>
    </source>
</evidence>
<comment type="function">
    <text evidence="3 4">Together with the chaperonin GroEL, plays an essential role in assisting protein folding. The GroEL-GroES system forms a nano-cage that allows encapsulation of the non-native substrate proteins and provides a physical environment optimized to promote and accelerate protein folding. GroES binds to the apical surface of the GroEL ring, thereby capping the opening of the GroEL channel.</text>
</comment>
<dbReference type="GO" id="GO:0051087">
    <property type="term" value="F:protein-folding chaperone binding"/>
    <property type="evidence" value="ECO:0007669"/>
    <property type="project" value="TreeGrafter"/>
</dbReference>
<dbReference type="GO" id="GO:0051082">
    <property type="term" value="F:unfolded protein binding"/>
    <property type="evidence" value="ECO:0007669"/>
    <property type="project" value="TreeGrafter"/>
</dbReference>
<dbReference type="GO" id="GO:0005737">
    <property type="term" value="C:cytoplasm"/>
    <property type="evidence" value="ECO:0007669"/>
    <property type="project" value="UniProtKB-SubCell"/>
</dbReference>
<dbReference type="PANTHER" id="PTHR10772:SF58">
    <property type="entry name" value="CO-CHAPERONIN GROES"/>
    <property type="match status" value="1"/>
</dbReference>
<dbReference type="PANTHER" id="PTHR10772">
    <property type="entry name" value="10 KDA HEAT SHOCK PROTEIN"/>
    <property type="match status" value="1"/>
</dbReference>
<dbReference type="FunFam" id="2.30.33.40:FF:000001">
    <property type="entry name" value="10 kDa chaperonin"/>
    <property type="match status" value="1"/>
</dbReference>
<dbReference type="SMART" id="SM00883">
    <property type="entry name" value="Cpn10"/>
    <property type="match status" value="1"/>
</dbReference>
<dbReference type="InterPro" id="IPR020818">
    <property type="entry name" value="Chaperonin_GroES"/>
</dbReference>
<dbReference type="NCBIfam" id="NF001530">
    <property type="entry name" value="PRK00364.1-6"/>
    <property type="match status" value="1"/>
</dbReference>
<dbReference type="NCBIfam" id="NF001531">
    <property type="entry name" value="PRK00364.2-2"/>
    <property type="match status" value="1"/>
</dbReference>
<evidence type="ECO:0000256" key="2">
    <source>
        <dbReference type="ARBA" id="ARBA00023186"/>
    </source>
</evidence>
<dbReference type="InterPro" id="IPR018369">
    <property type="entry name" value="Chaprnonin_Cpn10_CS"/>
</dbReference>
<evidence type="ECO:0000256" key="3">
    <source>
        <dbReference type="HAMAP-Rule" id="MF_00580"/>
    </source>
</evidence>
<accession>A0AB94IZ34</accession>